<evidence type="ECO:0000256" key="1">
    <source>
        <dbReference type="SAM" id="SignalP"/>
    </source>
</evidence>
<evidence type="ECO:0000259" key="2">
    <source>
        <dbReference type="PROSITE" id="PS50097"/>
    </source>
</evidence>
<organism evidence="3 4">
    <name type="scientific">Dendryphion nanum</name>
    <dbReference type="NCBI Taxonomy" id="256645"/>
    <lineage>
        <taxon>Eukaryota</taxon>
        <taxon>Fungi</taxon>
        <taxon>Dikarya</taxon>
        <taxon>Ascomycota</taxon>
        <taxon>Pezizomycotina</taxon>
        <taxon>Dothideomycetes</taxon>
        <taxon>Pleosporomycetidae</taxon>
        <taxon>Pleosporales</taxon>
        <taxon>Torulaceae</taxon>
        <taxon>Dendryphion</taxon>
    </lineage>
</organism>
<dbReference type="Proteomes" id="UP000700596">
    <property type="component" value="Unassembled WGS sequence"/>
</dbReference>
<feature type="domain" description="BTB" evidence="2">
    <location>
        <begin position="39"/>
        <end position="101"/>
    </location>
</feature>
<evidence type="ECO:0000313" key="4">
    <source>
        <dbReference type="Proteomes" id="UP000700596"/>
    </source>
</evidence>
<dbReference type="PANTHER" id="PTHR47843:SF5">
    <property type="entry name" value="BTB_POZ DOMAIN PROTEIN"/>
    <property type="match status" value="1"/>
</dbReference>
<sequence length="251" mass="28508">MAEASRQKLLASLQAWVILQSWLAATLSASRSLRTGKYSDLTVTCGQDIYKVHKAIICSRAVFFANAIKFPGKESEEKTVDLPGDEPEIIKLLMQYLYEGEYRPFLRELPSVKTGSNQQTTAHSCRDPNYNCENYGNSRVCDHHLCGYQCTYNCVDFKCNVCMPDRFKLDGTASQLLVHSKMYEIGERYDVQGLKELAKEKFRIACLRIIISQVLASHMELINKEEVTALLLEFNGLAYGLLKEKVARGWK</sequence>
<reference evidence="3" key="1">
    <citation type="journal article" date="2021" name="Nat. Commun.">
        <title>Genetic determinants of endophytism in the Arabidopsis root mycobiome.</title>
        <authorList>
            <person name="Mesny F."/>
            <person name="Miyauchi S."/>
            <person name="Thiergart T."/>
            <person name="Pickel B."/>
            <person name="Atanasova L."/>
            <person name="Karlsson M."/>
            <person name="Huettel B."/>
            <person name="Barry K.W."/>
            <person name="Haridas S."/>
            <person name="Chen C."/>
            <person name="Bauer D."/>
            <person name="Andreopoulos W."/>
            <person name="Pangilinan J."/>
            <person name="LaButti K."/>
            <person name="Riley R."/>
            <person name="Lipzen A."/>
            <person name="Clum A."/>
            <person name="Drula E."/>
            <person name="Henrissat B."/>
            <person name="Kohler A."/>
            <person name="Grigoriev I.V."/>
            <person name="Martin F.M."/>
            <person name="Hacquard S."/>
        </authorList>
    </citation>
    <scope>NUCLEOTIDE SEQUENCE</scope>
    <source>
        <strain evidence="3">MPI-CAGE-CH-0243</strain>
    </source>
</reference>
<dbReference type="OrthoDB" id="6359816at2759"/>
<dbReference type="CDD" id="cd18186">
    <property type="entry name" value="BTB_POZ_ZBTB_KLHL-like"/>
    <property type="match status" value="1"/>
</dbReference>
<dbReference type="AlphaFoldDB" id="A0A9P9D331"/>
<dbReference type="EMBL" id="JAGMWT010000023">
    <property type="protein sequence ID" value="KAH7111835.1"/>
    <property type="molecule type" value="Genomic_DNA"/>
</dbReference>
<dbReference type="InterPro" id="IPR011333">
    <property type="entry name" value="SKP1/BTB/POZ_sf"/>
</dbReference>
<dbReference type="InterPro" id="IPR000210">
    <property type="entry name" value="BTB/POZ_dom"/>
</dbReference>
<dbReference type="SUPFAM" id="SSF54695">
    <property type="entry name" value="POZ domain"/>
    <property type="match status" value="1"/>
</dbReference>
<accession>A0A9P9D331</accession>
<name>A0A9P9D331_9PLEO</name>
<keyword evidence="4" id="KW-1185">Reference proteome</keyword>
<evidence type="ECO:0000313" key="3">
    <source>
        <dbReference type="EMBL" id="KAH7111835.1"/>
    </source>
</evidence>
<dbReference type="PROSITE" id="PS50097">
    <property type="entry name" value="BTB"/>
    <property type="match status" value="1"/>
</dbReference>
<comment type="caution">
    <text evidence="3">The sequence shown here is derived from an EMBL/GenBank/DDBJ whole genome shotgun (WGS) entry which is preliminary data.</text>
</comment>
<protein>
    <recommendedName>
        <fullName evidence="2">BTB domain-containing protein</fullName>
    </recommendedName>
</protein>
<dbReference type="Pfam" id="PF00651">
    <property type="entry name" value="BTB"/>
    <property type="match status" value="1"/>
</dbReference>
<proteinExistence type="predicted"/>
<gene>
    <name evidence="3" type="ORF">B0J11DRAFT_598511</name>
</gene>
<dbReference type="PANTHER" id="PTHR47843">
    <property type="entry name" value="BTB DOMAIN-CONTAINING PROTEIN-RELATED"/>
    <property type="match status" value="1"/>
</dbReference>
<feature type="chain" id="PRO_5040217309" description="BTB domain-containing protein" evidence="1">
    <location>
        <begin position="30"/>
        <end position="251"/>
    </location>
</feature>
<feature type="signal peptide" evidence="1">
    <location>
        <begin position="1"/>
        <end position="29"/>
    </location>
</feature>
<dbReference type="Gene3D" id="3.30.710.10">
    <property type="entry name" value="Potassium Channel Kv1.1, Chain A"/>
    <property type="match status" value="1"/>
</dbReference>
<keyword evidence="1" id="KW-0732">Signal</keyword>